<keyword evidence="7 12" id="KW-0663">Pyridoxal phosphate</keyword>
<evidence type="ECO:0000256" key="6">
    <source>
        <dbReference type="ARBA" id="ARBA00013053"/>
    </source>
</evidence>
<evidence type="ECO:0000256" key="9">
    <source>
        <dbReference type="ARBA" id="ARBA00048798"/>
    </source>
</evidence>
<evidence type="ECO:0000256" key="5">
    <source>
        <dbReference type="ARBA" id="ARBA00009320"/>
    </source>
</evidence>
<name>A0A2N3HUJ0_9BACT</name>
<evidence type="ECO:0000256" key="4">
    <source>
        <dbReference type="ARBA" id="ARBA00005072"/>
    </source>
</evidence>
<evidence type="ECO:0000256" key="2">
    <source>
        <dbReference type="ARBA" id="ARBA00004824"/>
    </source>
</evidence>
<comment type="similarity">
    <text evidence="5 11">Belongs to the class-IV pyridoxal-phosphate-dependent aminotransferase family.</text>
</comment>
<accession>A0A2N3HUJ0</accession>
<evidence type="ECO:0000256" key="10">
    <source>
        <dbReference type="ARBA" id="ARBA00049229"/>
    </source>
</evidence>
<protein>
    <recommendedName>
        <fullName evidence="6">branched-chain-amino-acid transaminase</fullName>
        <ecNumber evidence="6">2.6.1.42</ecNumber>
    </recommendedName>
</protein>
<evidence type="ECO:0000256" key="11">
    <source>
        <dbReference type="RuleBase" id="RU004106"/>
    </source>
</evidence>
<dbReference type="EMBL" id="MVDD01000012">
    <property type="protein sequence ID" value="PKQ61713.1"/>
    <property type="molecule type" value="Genomic_DNA"/>
</dbReference>
<comment type="catalytic activity">
    <reaction evidence="8">
        <text>L-valine + 2-oxoglutarate = 3-methyl-2-oxobutanoate + L-glutamate</text>
        <dbReference type="Rhea" id="RHEA:24813"/>
        <dbReference type="ChEBI" id="CHEBI:11851"/>
        <dbReference type="ChEBI" id="CHEBI:16810"/>
        <dbReference type="ChEBI" id="CHEBI:29985"/>
        <dbReference type="ChEBI" id="CHEBI:57762"/>
        <dbReference type="EC" id="2.6.1.42"/>
    </reaction>
</comment>
<dbReference type="GO" id="GO:0046394">
    <property type="term" value="P:carboxylic acid biosynthetic process"/>
    <property type="evidence" value="ECO:0007669"/>
    <property type="project" value="UniProtKB-ARBA"/>
</dbReference>
<evidence type="ECO:0000256" key="12">
    <source>
        <dbReference type="RuleBase" id="RU004516"/>
    </source>
</evidence>
<dbReference type="OrthoDB" id="9805628at2"/>
<proteinExistence type="inferred from homology"/>
<dbReference type="CDD" id="cd00449">
    <property type="entry name" value="PLPDE_IV"/>
    <property type="match status" value="1"/>
</dbReference>
<evidence type="ECO:0000256" key="3">
    <source>
        <dbReference type="ARBA" id="ARBA00004931"/>
    </source>
</evidence>
<evidence type="ECO:0000313" key="13">
    <source>
        <dbReference type="EMBL" id="PKQ61713.1"/>
    </source>
</evidence>
<dbReference type="InterPro" id="IPR036038">
    <property type="entry name" value="Aminotransferase-like"/>
</dbReference>
<organism evidence="13 14">
    <name type="scientific">Labilibaculum filiforme</name>
    <dbReference type="NCBI Taxonomy" id="1940526"/>
    <lineage>
        <taxon>Bacteria</taxon>
        <taxon>Pseudomonadati</taxon>
        <taxon>Bacteroidota</taxon>
        <taxon>Bacteroidia</taxon>
        <taxon>Marinilabiliales</taxon>
        <taxon>Marinifilaceae</taxon>
        <taxon>Labilibaculum</taxon>
    </lineage>
</organism>
<dbReference type="InterPro" id="IPR050571">
    <property type="entry name" value="Class-IV_PLP-Dep_Aminotrnsfr"/>
</dbReference>
<dbReference type="Proteomes" id="UP000233535">
    <property type="component" value="Unassembled WGS sequence"/>
</dbReference>
<dbReference type="PANTHER" id="PTHR42743">
    <property type="entry name" value="AMINO-ACID AMINOTRANSFERASE"/>
    <property type="match status" value="1"/>
</dbReference>
<dbReference type="RefSeq" id="WP_101262252.1">
    <property type="nucleotide sequence ID" value="NZ_MVDD01000012.1"/>
</dbReference>
<dbReference type="PROSITE" id="PS00770">
    <property type="entry name" value="AA_TRANSFER_CLASS_4"/>
    <property type="match status" value="1"/>
</dbReference>
<reference evidence="13 14" key="1">
    <citation type="journal article" date="2017" name="Front. Microbiol.">
        <title>Labilibaculum manganireducens gen. nov., sp. nov. and Labilibaculum filiforme sp. nov., Novel Bacteroidetes Isolated from Subsurface Sediments of the Baltic Sea.</title>
        <authorList>
            <person name="Vandieken V."/>
            <person name="Marshall I.P."/>
            <person name="Niemann H."/>
            <person name="Engelen B."/>
            <person name="Cypionka H."/>
        </authorList>
    </citation>
    <scope>NUCLEOTIDE SEQUENCE [LARGE SCALE GENOMIC DNA]</scope>
    <source>
        <strain evidence="13 14">59.16B</strain>
    </source>
</reference>
<dbReference type="SUPFAM" id="SSF56752">
    <property type="entry name" value="D-aminoacid aminotransferase-like PLP-dependent enzymes"/>
    <property type="match status" value="1"/>
</dbReference>
<evidence type="ECO:0000256" key="8">
    <source>
        <dbReference type="ARBA" id="ARBA00048212"/>
    </source>
</evidence>
<comment type="cofactor">
    <cofactor evidence="1 12">
        <name>pyridoxal 5'-phosphate</name>
        <dbReference type="ChEBI" id="CHEBI:597326"/>
    </cofactor>
</comment>
<dbReference type="Gene3D" id="3.30.470.10">
    <property type="match status" value="1"/>
</dbReference>
<comment type="pathway">
    <text evidence="4">Amino-acid biosynthesis; L-leucine biosynthesis; L-leucine from 3-methyl-2-oxobutanoate: step 4/4.</text>
</comment>
<dbReference type="GO" id="GO:0005829">
    <property type="term" value="C:cytosol"/>
    <property type="evidence" value="ECO:0007669"/>
    <property type="project" value="TreeGrafter"/>
</dbReference>
<dbReference type="PANTHER" id="PTHR42743:SF11">
    <property type="entry name" value="AMINODEOXYCHORISMATE LYASE"/>
    <property type="match status" value="1"/>
</dbReference>
<dbReference type="InterPro" id="IPR001544">
    <property type="entry name" value="Aminotrans_IV"/>
</dbReference>
<dbReference type="InterPro" id="IPR043131">
    <property type="entry name" value="BCAT-like_N"/>
</dbReference>
<dbReference type="AlphaFoldDB" id="A0A2N3HUJ0"/>
<gene>
    <name evidence="13" type="ORF">BZG02_14915</name>
</gene>
<evidence type="ECO:0000256" key="7">
    <source>
        <dbReference type="ARBA" id="ARBA00022898"/>
    </source>
</evidence>
<comment type="catalytic activity">
    <reaction evidence="9">
        <text>L-isoleucine + 2-oxoglutarate = (S)-3-methyl-2-oxopentanoate + L-glutamate</text>
        <dbReference type="Rhea" id="RHEA:24801"/>
        <dbReference type="ChEBI" id="CHEBI:16810"/>
        <dbReference type="ChEBI" id="CHEBI:29985"/>
        <dbReference type="ChEBI" id="CHEBI:35146"/>
        <dbReference type="ChEBI" id="CHEBI:58045"/>
        <dbReference type="EC" id="2.6.1.42"/>
    </reaction>
</comment>
<sequence length="270" mass="31111">MSECFRYIFLKNEKTKPTKDFTDEIFLRGVSLYEVIRVVSGKALFLEAHFQRLTNSAIYIEQKIWLSLDQIKESIHQLIVLNDCKEGNIKLVFHIDGETKTFLAYFVAHHYPSKSQYDNGVTTLVHQADRLKPNAKVYNHTLRSTANHLIEEAEIFEVILLNSLGNITEGSRSNLFFIKNNELHTAVDADVLHGIIRCKVIEVAEELKIPIRKHDIKYDDLSSFEAAFLTGTSLRILPIKRINSIFYSNSHSIISRLSEVLQNKINNYLK</sequence>
<comment type="catalytic activity">
    <reaction evidence="10">
        <text>L-leucine + 2-oxoglutarate = 4-methyl-2-oxopentanoate + L-glutamate</text>
        <dbReference type="Rhea" id="RHEA:18321"/>
        <dbReference type="ChEBI" id="CHEBI:16810"/>
        <dbReference type="ChEBI" id="CHEBI:17865"/>
        <dbReference type="ChEBI" id="CHEBI:29985"/>
        <dbReference type="ChEBI" id="CHEBI:57427"/>
        <dbReference type="EC" id="2.6.1.42"/>
    </reaction>
</comment>
<comment type="pathway">
    <text evidence="2">Amino-acid biosynthesis; L-isoleucine biosynthesis; L-isoleucine from 2-oxobutanoate: step 4/4.</text>
</comment>
<dbReference type="GO" id="GO:0004084">
    <property type="term" value="F:branched-chain-amino-acid transaminase activity"/>
    <property type="evidence" value="ECO:0007669"/>
    <property type="project" value="UniProtKB-EC"/>
</dbReference>
<keyword evidence="14" id="KW-1185">Reference proteome</keyword>
<comment type="caution">
    <text evidence="13">The sequence shown here is derived from an EMBL/GenBank/DDBJ whole genome shotgun (WGS) entry which is preliminary data.</text>
</comment>
<comment type="pathway">
    <text evidence="3">Amino-acid biosynthesis; L-valine biosynthesis; L-valine from pyruvate: step 4/4.</text>
</comment>
<dbReference type="Gene3D" id="3.20.10.10">
    <property type="entry name" value="D-amino Acid Aminotransferase, subunit A, domain 2"/>
    <property type="match status" value="1"/>
</dbReference>
<dbReference type="EC" id="2.6.1.42" evidence="6"/>
<evidence type="ECO:0000313" key="14">
    <source>
        <dbReference type="Proteomes" id="UP000233535"/>
    </source>
</evidence>
<dbReference type="InterPro" id="IPR043132">
    <property type="entry name" value="BCAT-like_C"/>
</dbReference>
<dbReference type="InterPro" id="IPR018300">
    <property type="entry name" value="Aminotrans_IV_CS"/>
</dbReference>
<dbReference type="Pfam" id="PF01063">
    <property type="entry name" value="Aminotran_4"/>
    <property type="match status" value="1"/>
</dbReference>
<evidence type="ECO:0000256" key="1">
    <source>
        <dbReference type="ARBA" id="ARBA00001933"/>
    </source>
</evidence>